<protein>
    <recommendedName>
        <fullName evidence="7">UPF0056 membrane protein</fullName>
    </recommendedName>
</protein>
<evidence type="ECO:0000256" key="4">
    <source>
        <dbReference type="ARBA" id="ARBA00022692"/>
    </source>
</evidence>
<sequence length="209" mass="21605">MLDFALSAFVTLLLVVDPVGLAPAFLAATSGMPDKVKRTVALRAPLIAASILVVIALVGNWLLRQLGIGIPAFQIAGGLLLFGVSYQMIFGDRPHREAREADKATSEHHAADVAVFPLAIPMMAGPGAIATTLLLSGDAGYGPRLAIISAIVLAVCLLCMLCFVSAGLIARTLGRTGNAVLSRVLGMLLAAYSVQFVINGVAAVRASLS</sequence>
<name>A0A560JT06_9BRAD</name>
<dbReference type="RefSeq" id="WP_080136360.1">
    <property type="nucleotide sequence ID" value="NZ_LWIG01000012.1"/>
</dbReference>
<feature type="transmembrane region" description="Helical" evidence="7">
    <location>
        <begin position="110"/>
        <end position="135"/>
    </location>
</feature>
<feature type="transmembrane region" description="Helical" evidence="7">
    <location>
        <begin position="68"/>
        <end position="89"/>
    </location>
</feature>
<accession>A0A560JT06</accession>
<evidence type="ECO:0000256" key="7">
    <source>
        <dbReference type="RuleBase" id="RU362048"/>
    </source>
</evidence>
<comment type="subcellular location">
    <subcellularLocation>
        <location evidence="1 7">Cell membrane</location>
        <topology evidence="1 7">Multi-pass membrane protein</topology>
    </subcellularLocation>
</comment>
<keyword evidence="9" id="KW-1185">Reference proteome</keyword>
<keyword evidence="5 7" id="KW-1133">Transmembrane helix</keyword>
<gene>
    <name evidence="8" type="ORF">FBZ95_106339</name>
</gene>
<dbReference type="Proteomes" id="UP000315914">
    <property type="component" value="Unassembled WGS sequence"/>
</dbReference>
<feature type="transmembrane region" description="Helical" evidence="7">
    <location>
        <begin position="40"/>
        <end position="62"/>
    </location>
</feature>
<dbReference type="PANTHER" id="PTHR33508:SF1">
    <property type="entry name" value="UPF0056 MEMBRANE PROTEIN YHCE"/>
    <property type="match status" value="1"/>
</dbReference>
<dbReference type="InterPro" id="IPR002771">
    <property type="entry name" value="Multi_antbiot-R_MarC"/>
</dbReference>
<evidence type="ECO:0000313" key="8">
    <source>
        <dbReference type="EMBL" id="TWB72624.1"/>
    </source>
</evidence>
<evidence type="ECO:0000256" key="5">
    <source>
        <dbReference type="ARBA" id="ARBA00022989"/>
    </source>
</evidence>
<reference evidence="8 9" key="1">
    <citation type="submission" date="2019-06" db="EMBL/GenBank/DDBJ databases">
        <title>Genomic Encyclopedia of Type Strains, Phase IV (KMG-V): Genome sequencing to study the core and pangenomes of soil and plant-associated prokaryotes.</title>
        <authorList>
            <person name="Whitman W."/>
        </authorList>
    </citation>
    <scope>NUCLEOTIDE SEQUENCE [LARGE SCALE GENOMIC DNA]</scope>
    <source>
        <strain evidence="8 9">BR 10556</strain>
    </source>
</reference>
<evidence type="ECO:0000256" key="2">
    <source>
        <dbReference type="ARBA" id="ARBA00009784"/>
    </source>
</evidence>
<proteinExistence type="inferred from homology"/>
<keyword evidence="6 7" id="KW-0472">Membrane</keyword>
<feature type="transmembrane region" description="Helical" evidence="7">
    <location>
        <begin position="147"/>
        <end position="169"/>
    </location>
</feature>
<organism evidence="8 9">
    <name type="scientific">Bradyrhizobium sacchari</name>
    <dbReference type="NCBI Taxonomy" id="1399419"/>
    <lineage>
        <taxon>Bacteria</taxon>
        <taxon>Pseudomonadati</taxon>
        <taxon>Pseudomonadota</taxon>
        <taxon>Alphaproteobacteria</taxon>
        <taxon>Hyphomicrobiales</taxon>
        <taxon>Nitrobacteraceae</taxon>
        <taxon>Bradyrhizobium</taxon>
    </lineage>
</organism>
<feature type="transmembrane region" description="Helical" evidence="7">
    <location>
        <begin position="181"/>
        <end position="204"/>
    </location>
</feature>
<dbReference type="GO" id="GO:0005886">
    <property type="term" value="C:plasma membrane"/>
    <property type="evidence" value="ECO:0007669"/>
    <property type="project" value="UniProtKB-SubCell"/>
</dbReference>
<evidence type="ECO:0000256" key="6">
    <source>
        <dbReference type="ARBA" id="ARBA00023136"/>
    </source>
</evidence>
<evidence type="ECO:0000313" key="9">
    <source>
        <dbReference type="Proteomes" id="UP000315914"/>
    </source>
</evidence>
<evidence type="ECO:0000256" key="1">
    <source>
        <dbReference type="ARBA" id="ARBA00004651"/>
    </source>
</evidence>
<dbReference type="PANTHER" id="PTHR33508">
    <property type="entry name" value="UPF0056 MEMBRANE PROTEIN YHCE"/>
    <property type="match status" value="1"/>
</dbReference>
<dbReference type="NCBIfam" id="TIGR00427">
    <property type="entry name" value="NAAT family transporter"/>
    <property type="match status" value="1"/>
</dbReference>
<comment type="caution">
    <text evidence="8">The sequence shown here is derived from an EMBL/GenBank/DDBJ whole genome shotgun (WGS) entry which is preliminary data.</text>
</comment>
<evidence type="ECO:0000256" key="3">
    <source>
        <dbReference type="ARBA" id="ARBA00022475"/>
    </source>
</evidence>
<dbReference type="Pfam" id="PF01914">
    <property type="entry name" value="MarC"/>
    <property type="match status" value="1"/>
</dbReference>
<feature type="transmembrane region" description="Helical" evidence="7">
    <location>
        <begin position="6"/>
        <end position="28"/>
    </location>
</feature>
<dbReference type="AlphaFoldDB" id="A0A560JT06"/>
<dbReference type="OrthoDB" id="21094at2"/>
<dbReference type="EMBL" id="VITW01000006">
    <property type="protein sequence ID" value="TWB72624.1"/>
    <property type="molecule type" value="Genomic_DNA"/>
</dbReference>
<keyword evidence="3" id="KW-1003">Cell membrane</keyword>
<keyword evidence="4 7" id="KW-0812">Transmembrane</keyword>
<comment type="similarity">
    <text evidence="2 7">Belongs to the UPF0056 (MarC) family.</text>
</comment>
<dbReference type="STRING" id="1399419.A5906_34285"/>